<evidence type="ECO:0000313" key="1">
    <source>
        <dbReference type="EMBL" id="QZE14084.1"/>
    </source>
</evidence>
<name>A0AC61NEU6_9BACT</name>
<gene>
    <name evidence="1" type="ORF">K4L44_16380</name>
</gene>
<sequence>MIQFLFDMDGLLLNTEWAWEEAIAFEFRKLVPDFDLSFFSEISGKGIFDITRWFVEKNQIDMDPLELGDLIIKRVIVLFCNEPQSMSGALQFVKDSREKGIGTNLVTSSPKVVVEAFLAETGLSQMFDTVTTGDEVHVVKPDPSIYLKAVEKLDNNTSGVAVFEDSIPGVIAAKAAGLYTVKVHASNHFDRGQDISWSSFDQQKVSSVVDALN</sequence>
<protein>
    <submittedName>
        <fullName evidence="1">HAD family phosphatase</fullName>
    </submittedName>
</protein>
<dbReference type="Proteomes" id="UP000826212">
    <property type="component" value="Chromosome"/>
</dbReference>
<accession>A0AC61NEU6</accession>
<proteinExistence type="predicted"/>
<keyword evidence="2" id="KW-1185">Reference proteome</keyword>
<organism evidence="1 2">
    <name type="scientific">Halosquirtibacter laminarini</name>
    <dbReference type="NCBI Taxonomy" id="3374600"/>
    <lineage>
        <taxon>Bacteria</taxon>
        <taxon>Pseudomonadati</taxon>
        <taxon>Bacteroidota</taxon>
        <taxon>Bacteroidia</taxon>
        <taxon>Marinilabiliales</taxon>
        <taxon>Prolixibacteraceae</taxon>
        <taxon>Halosquirtibacter</taxon>
    </lineage>
</organism>
<reference evidence="1" key="1">
    <citation type="submission" date="2021-08" db="EMBL/GenBank/DDBJ databases">
        <title>Novel anaerobic bacterium isolated from sea squirt in East Sea, Republic of Korea.</title>
        <authorList>
            <person name="Nguyen T.H."/>
            <person name="Li Z."/>
            <person name="Lee Y.-J."/>
            <person name="Ko J."/>
            <person name="Kim S.-G."/>
        </authorList>
    </citation>
    <scope>NUCLEOTIDE SEQUENCE</scope>
    <source>
        <strain evidence="1">KCTC 25031</strain>
    </source>
</reference>
<dbReference type="EMBL" id="CP081303">
    <property type="protein sequence ID" value="QZE14084.1"/>
    <property type="molecule type" value="Genomic_DNA"/>
</dbReference>
<evidence type="ECO:0000313" key="2">
    <source>
        <dbReference type="Proteomes" id="UP000826212"/>
    </source>
</evidence>